<proteinExistence type="predicted"/>
<dbReference type="InterPro" id="IPR016181">
    <property type="entry name" value="Acyl_CoA_acyltransferase"/>
</dbReference>
<dbReference type="Proteomes" id="UP001215503">
    <property type="component" value="Unassembled WGS sequence"/>
</dbReference>
<dbReference type="InterPro" id="IPR038740">
    <property type="entry name" value="BioF2-like_GNAT_dom"/>
</dbReference>
<dbReference type="RefSeq" id="WP_275821606.1">
    <property type="nucleotide sequence ID" value="NZ_JARHUD010000004.1"/>
</dbReference>
<keyword evidence="3" id="KW-1185">Reference proteome</keyword>
<dbReference type="GO" id="GO:0016746">
    <property type="term" value="F:acyltransferase activity"/>
    <property type="evidence" value="ECO:0007669"/>
    <property type="project" value="UniProtKB-KW"/>
</dbReference>
<sequence length="390" mass="42937">MKVKPLSRPASLECHLLDCAQAISAFVPIWRDFQEQWGAGDSVFQSPAWLLPLLQIPEPRRPLVVLVEDAQGLAMIAPFSRVTRAGVRVLEWLGEPLLAFGDLLLRPGFDPIAGMEAALALLQRVGEGADVLHCRAVRADAAMAGFFAARGAAPLTYGWAPYAALDEFASFPAYLATRNSRSLKGYRRKRRRLEERGALRFEAQEAGSRAQALGRQALALKLAWMKAHGRISRSFAKPERLDALVDLLGRPDSGALVSGLLLDERPLALEIGYRQGARYFSHIGAIDLAFAEHSPGHLQLLETLRWCFEQGVDRFDFLPPDSPYKRSWATDVETVSDYCLGLTPLGRCYGAVYLRSLHPLLLRAHASAPGLLRSLGHRWTNGKATAPGPE</sequence>
<dbReference type="Pfam" id="PF13480">
    <property type="entry name" value="Acetyltransf_6"/>
    <property type="match status" value="1"/>
</dbReference>
<evidence type="ECO:0000313" key="3">
    <source>
        <dbReference type="Proteomes" id="UP001215503"/>
    </source>
</evidence>
<organism evidence="2 3">
    <name type="scientific">Aquibaculum arenosum</name>
    <dbReference type="NCBI Taxonomy" id="3032591"/>
    <lineage>
        <taxon>Bacteria</taxon>
        <taxon>Pseudomonadati</taxon>
        <taxon>Pseudomonadota</taxon>
        <taxon>Alphaproteobacteria</taxon>
        <taxon>Rhodospirillales</taxon>
        <taxon>Rhodovibrionaceae</taxon>
        <taxon>Aquibaculum</taxon>
    </lineage>
</organism>
<dbReference type="Gene3D" id="3.40.630.30">
    <property type="match status" value="1"/>
</dbReference>
<dbReference type="EC" id="2.3.1.-" evidence="2"/>
<dbReference type="SUPFAM" id="SSF55729">
    <property type="entry name" value="Acyl-CoA N-acyltransferases (Nat)"/>
    <property type="match status" value="1"/>
</dbReference>
<dbReference type="EMBL" id="JARHUD010000004">
    <property type="protein sequence ID" value="MDF2095821.1"/>
    <property type="molecule type" value="Genomic_DNA"/>
</dbReference>
<evidence type="ECO:0000313" key="2">
    <source>
        <dbReference type="EMBL" id="MDF2095821.1"/>
    </source>
</evidence>
<comment type="caution">
    <text evidence="2">The sequence shown here is derived from an EMBL/GenBank/DDBJ whole genome shotgun (WGS) entry which is preliminary data.</text>
</comment>
<accession>A0ABT5YLI9</accession>
<evidence type="ECO:0000259" key="1">
    <source>
        <dbReference type="Pfam" id="PF13480"/>
    </source>
</evidence>
<keyword evidence="2" id="KW-0808">Transferase</keyword>
<feature type="domain" description="BioF2-like acetyltransferase" evidence="1">
    <location>
        <begin position="183"/>
        <end position="326"/>
    </location>
</feature>
<protein>
    <submittedName>
        <fullName evidence="2">GNAT family N-acetyltransferase</fullName>
        <ecNumber evidence="2">2.3.1.-</ecNumber>
    </submittedName>
</protein>
<keyword evidence="2" id="KW-0012">Acyltransferase</keyword>
<gene>
    <name evidence="2" type="ORF">P2G67_07520</name>
</gene>
<reference evidence="2 3" key="1">
    <citation type="submission" date="2023-03" db="EMBL/GenBank/DDBJ databases">
        <title>Fodinicurvata sp. CAU 1616 isolated from sea sendiment.</title>
        <authorList>
            <person name="Kim W."/>
        </authorList>
    </citation>
    <scope>NUCLEOTIDE SEQUENCE [LARGE SCALE GENOMIC DNA]</scope>
    <source>
        <strain evidence="2 3">CAU 1616</strain>
    </source>
</reference>
<name>A0ABT5YLI9_9PROT</name>